<evidence type="ECO:0000313" key="9">
    <source>
        <dbReference type="EMBL" id="OOR98444.1"/>
    </source>
</evidence>
<keyword evidence="2 4" id="KW-0547">Nucleotide-binding</keyword>
<dbReference type="InterPro" id="IPR000158">
    <property type="entry name" value="Cell_div_FtsZ"/>
</dbReference>
<protein>
    <recommendedName>
        <fullName evidence="4 5">Cell division protein FtsZ</fullName>
    </recommendedName>
</protein>
<keyword evidence="10" id="KW-1185">Reference proteome</keyword>
<dbReference type="GO" id="GO:0032153">
    <property type="term" value="C:cell division site"/>
    <property type="evidence" value="ECO:0007669"/>
    <property type="project" value="UniProtKB-UniRule"/>
</dbReference>
<dbReference type="Pfam" id="PF12327">
    <property type="entry name" value="FtsZ_C"/>
    <property type="match status" value="1"/>
</dbReference>
<dbReference type="GO" id="GO:0043093">
    <property type="term" value="P:FtsZ-dependent cytokinesis"/>
    <property type="evidence" value="ECO:0007669"/>
    <property type="project" value="UniProtKB-UniRule"/>
</dbReference>
<sequence length="422" mass="44262">MTFAPAAMESTSDAVIKVVGVGGGGGNAVDHMSKSADSIRGVEFYDVNTDAQVLRKRTTRVTVQIGAQTTGGLGAGANPEVGRQSAEEDREAIARMLDGANMVFIAVGMGGGTGTGAAPVIASIAKEKGALTVAVVTKPFRFEGPRRMRLAEQGIRELSQYVDSLIIIPNDKLQSLGKNITMIEAFNAANDVLRNCVLGITNMITSSGGSTGFDINVDFADVKTVMSDKGHAMIGTGFAEGDAGSDRAQKAMNDAISSPLLENVDISGAKGMLININAGTDFSIGEVYEMMDLVYGFAEEDATIVYGCNYYPEMDGRVSVTLVATGIGDQNLMQQQPKAQPQQVPTFNQPTQTGFGNPNTTFQQQSTGNTQQASSNVYGGGQFGGGQFNNGGYGEQVQQSTSPQTVNVGGSNIWTPPPFMNK</sequence>
<feature type="region of interest" description="Disordered" evidence="6">
    <location>
        <begin position="350"/>
        <end position="422"/>
    </location>
</feature>
<keyword evidence="4 9" id="KW-0132">Cell division</keyword>
<comment type="subunit">
    <text evidence="4">Homodimer. Polymerizes to form a dynamic ring structure in a strictly GTP-dependent manner. Interacts directly with several other division proteins.</text>
</comment>
<evidence type="ECO:0000256" key="4">
    <source>
        <dbReference type="HAMAP-Rule" id="MF_00909"/>
    </source>
</evidence>
<name>A0A1T0AR56_9PAST</name>
<feature type="binding site" evidence="4">
    <location>
        <position position="143"/>
    </location>
    <ligand>
        <name>GTP</name>
        <dbReference type="ChEBI" id="CHEBI:37565"/>
    </ligand>
</feature>
<feature type="compositionally biased region" description="Polar residues" evidence="6">
    <location>
        <begin position="396"/>
        <end position="414"/>
    </location>
</feature>
<gene>
    <name evidence="4" type="primary">ftsZ</name>
    <name evidence="9" type="ORF">B0187_08335</name>
</gene>
<feature type="domain" description="Tubulin/FtsZ GTPase" evidence="7">
    <location>
        <begin position="15"/>
        <end position="208"/>
    </location>
</feature>
<comment type="subcellular location">
    <subcellularLocation>
        <location evidence="4">Cytoplasm</location>
    </subcellularLocation>
    <text evidence="4">Assembles at midcell at the inner surface of the cytoplasmic membrane.</text>
</comment>
<dbReference type="SMART" id="SM00865">
    <property type="entry name" value="Tubulin_C"/>
    <property type="match status" value="1"/>
</dbReference>
<dbReference type="InterPro" id="IPR020805">
    <property type="entry name" value="Cell_div_FtsZ_CS"/>
</dbReference>
<evidence type="ECO:0000313" key="10">
    <source>
        <dbReference type="Proteomes" id="UP000190867"/>
    </source>
</evidence>
<keyword evidence="4" id="KW-0131">Cell cycle</keyword>
<feature type="binding site" evidence="4">
    <location>
        <position position="190"/>
    </location>
    <ligand>
        <name>GTP</name>
        <dbReference type="ChEBI" id="CHEBI:37565"/>
    </ligand>
</feature>
<dbReference type="InterPro" id="IPR036525">
    <property type="entry name" value="Tubulin/FtsZ_GTPase_sf"/>
</dbReference>
<evidence type="ECO:0000256" key="5">
    <source>
        <dbReference type="NCBIfam" id="TIGR00065"/>
    </source>
</evidence>
<evidence type="ECO:0000256" key="3">
    <source>
        <dbReference type="ARBA" id="ARBA00023134"/>
    </source>
</evidence>
<evidence type="ECO:0000259" key="7">
    <source>
        <dbReference type="SMART" id="SM00864"/>
    </source>
</evidence>
<keyword evidence="3 4" id="KW-0342">GTP-binding</keyword>
<dbReference type="RefSeq" id="WP_078237405.1">
    <property type="nucleotide sequence ID" value="NZ_MUYA01000012.1"/>
</dbReference>
<dbReference type="SMART" id="SM00864">
    <property type="entry name" value="Tubulin"/>
    <property type="match status" value="1"/>
</dbReference>
<organism evidence="9 10">
    <name type="scientific">Haemophilus paracuniculus</name>
    <dbReference type="NCBI Taxonomy" id="734"/>
    <lineage>
        <taxon>Bacteria</taxon>
        <taxon>Pseudomonadati</taxon>
        <taxon>Pseudomonadota</taxon>
        <taxon>Gammaproteobacteria</taxon>
        <taxon>Pasteurellales</taxon>
        <taxon>Pasteurellaceae</taxon>
        <taxon>Haemophilus</taxon>
    </lineage>
</organism>
<keyword evidence="4" id="KW-0963">Cytoplasm</keyword>
<dbReference type="SUPFAM" id="SSF55307">
    <property type="entry name" value="Tubulin C-terminal domain-like"/>
    <property type="match status" value="1"/>
</dbReference>
<dbReference type="PANTHER" id="PTHR30314:SF3">
    <property type="entry name" value="MITOCHONDRIAL DIVISION PROTEIN FSZA"/>
    <property type="match status" value="1"/>
</dbReference>
<dbReference type="CDD" id="cd02201">
    <property type="entry name" value="FtsZ_type1"/>
    <property type="match status" value="1"/>
</dbReference>
<dbReference type="InterPro" id="IPR024757">
    <property type="entry name" value="FtsZ_C"/>
</dbReference>
<dbReference type="GO" id="GO:0003924">
    <property type="term" value="F:GTPase activity"/>
    <property type="evidence" value="ECO:0007669"/>
    <property type="project" value="UniProtKB-UniRule"/>
</dbReference>
<feature type="compositionally biased region" description="Gly residues" evidence="6">
    <location>
        <begin position="378"/>
        <end position="394"/>
    </location>
</feature>
<dbReference type="HAMAP" id="MF_00909">
    <property type="entry name" value="FtsZ"/>
    <property type="match status" value="1"/>
</dbReference>
<feature type="binding site" evidence="4">
    <location>
        <begin position="112"/>
        <end position="114"/>
    </location>
    <ligand>
        <name>GTP</name>
        <dbReference type="ChEBI" id="CHEBI:37565"/>
    </ligand>
</feature>
<reference evidence="9 10" key="1">
    <citation type="submission" date="2017-02" db="EMBL/GenBank/DDBJ databases">
        <title>Draft genome sequence of Haemophilus paracuniculus CCUG 43573 type strain.</title>
        <authorList>
            <person name="Engstrom-Jakobsson H."/>
            <person name="Salva-Serra F."/>
            <person name="Thorell K."/>
            <person name="Gonzales-Siles L."/>
            <person name="Karlsson R."/>
            <person name="Boulund F."/>
            <person name="Engstrand L."/>
            <person name="Kristiansson E."/>
            <person name="Moore E."/>
        </authorList>
    </citation>
    <scope>NUCLEOTIDE SEQUENCE [LARGE SCALE GENOMIC DNA]</scope>
    <source>
        <strain evidence="9 10">CCUG 43573</strain>
    </source>
</reference>
<evidence type="ECO:0000256" key="1">
    <source>
        <dbReference type="ARBA" id="ARBA00009690"/>
    </source>
</evidence>
<proteinExistence type="inferred from homology"/>
<dbReference type="Gene3D" id="3.40.50.1440">
    <property type="entry name" value="Tubulin/FtsZ, GTPase domain"/>
    <property type="match status" value="1"/>
</dbReference>
<dbReference type="EMBL" id="MUYA01000012">
    <property type="protein sequence ID" value="OOR98444.1"/>
    <property type="molecule type" value="Genomic_DNA"/>
</dbReference>
<dbReference type="PROSITE" id="PS01134">
    <property type="entry name" value="FTSZ_1"/>
    <property type="match status" value="1"/>
</dbReference>
<comment type="function">
    <text evidence="4">Essential cell division protein that forms a contractile ring structure (Z ring) at the future cell division site. The regulation of the ring assembly controls the timing and the location of cell division. One of the functions of the FtsZ ring is to recruit other cell division proteins to the septum to produce a new cell wall between the dividing cells. Binds GTP and shows GTPase activity.</text>
</comment>
<feature type="domain" description="Tubulin/FtsZ 2-layer sandwich" evidence="8">
    <location>
        <begin position="215"/>
        <end position="336"/>
    </location>
</feature>
<keyword evidence="4" id="KW-0717">Septation</keyword>
<dbReference type="InterPro" id="IPR003008">
    <property type="entry name" value="Tubulin_FtsZ_GTPase"/>
</dbReference>
<evidence type="ECO:0000259" key="8">
    <source>
        <dbReference type="SMART" id="SM00865"/>
    </source>
</evidence>
<accession>A0A1T0AR56</accession>
<feature type="compositionally biased region" description="Polar residues" evidence="6">
    <location>
        <begin position="350"/>
        <end position="377"/>
    </location>
</feature>
<evidence type="ECO:0000256" key="6">
    <source>
        <dbReference type="SAM" id="MobiDB-lite"/>
    </source>
</evidence>
<comment type="similarity">
    <text evidence="1 4">Belongs to the FtsZ family.</text>
</comment>
<dbReference type="PRINTS" id="PR00423">
    <property type="entry name" value="CELLDVISFTSZ"/>
</dbReference>
<dbReference type="PANTHER" id="PTHR30314">
    <property type="entry name" value="CELL DIVISION PROTEIN FTSZ-RELATED"/>
    <property type="match status" value="1"/>
</dbReference>
<dbReference type="InterPro" id="IPR018316">
    <property type="entry name" value="Tubulin/FtsZ_2-layer-sand-dom"/>
</dbReference>
<dbReference type="GO" id="GO:0005525">
    <property type="term" value="F:GTP binding"/>
    <property type="evidence" value="ECO:0007669"/>
    <property type="project" value="UniProtKB-UniRule"/>
</dbReference>
<dbReference type="AlphaFoldDB" id="A0A1T0AR56"/>
<dbReference type="NCBIfam" id="TIGR00065">
    <property type="entry name" value="ftsZ"/>
    <property type="match status" value="1"/>
</dbReference>
<dbReference type="Pfam" id="PF00091">
    <property type="entry name" value="Tubulin"/>
    <property type="match status" value="1"/>
</dbReference>
<dbReference type="GO" id="GO:0000917">
    <property type="term" value="P:division septum assembly"/>
    <property type="evidence" value="ECO:0007669"/>
    <property type="project" value="UniProtKB-KW"/>
</dbReference>
<dbReference type="FunFam" id="3.40.50.1440:FF:000001">
    <property type="entry name" value="Cell division protein FtsZ"/>
    <property type="match status" value="1"/>
</dbReference>
<evidence type="ECO:0000256" key="2">
    <source>
        <dbReference type="ARBA" id="ARBA00022741"/>
    </source>
</evidence>
<dbReference type="GO" id="GO:0051258">
    <property type="term" value="P:protein polymerization"/>
    <property type="evidence" value="ECO:0007669"/>
    <property type="project" value="UniProtKB-UniRule"/>
</dbReference>
<dbReference type="STRING" id="734.B0187_08335"/>
<feature type="binding site" evidence="4">
    <location>
        <position position="147"/>
    </location>
    <ligand>
        <name>GTP</name>
        <dbReference type="ChEBI" id="CHEBI:37565"/>
    </ligand>
</feature>
<dbReference type="InterPro" id="IPR045061">
    <property type="entry name" value="FtsZ/CetZ"/>
</dbReference>
<feature type="binding site" evidence="4">
    <location>
        <begin position="23"/>
        <end position="27"/>
    </location>
    <ligand>
        <name>GTP</name>
        <dbReference type="ChEBI" id="CHEBI:37565"/>
    </ligand>
</feature>
<dbReference type="GO" id="GO:0005737">
    <property type="term" value="C:cytoplasm"/>
    <property type="evidence" value="ECO:0007669"/>
    <property type="project" value="UniProtKB-SubCell"/>
</dbReference>
<dbReference type="Proteomes" id="UP000190867">
    <property type="component" value="Unassembled WGS sequence"/>
</dbReference>
<comment type="caution">
    <text evidence="9">The sequence shown here is derived from an EMBL/GenBank/DDBJ whole genome shotgun (WGS) entry which is preliminary data.</text>
</comment>
<dbReference type="SUPFAM" id="SSF52490">
    <property type="entry name" value="Tubulin nucleotide-binding domain-like"/>
    <property type="match status" value="1"/>
</dbReference>
<dbReference type="InterPro" id="IPR008280">
    <property type="entry name" value="Tub_FtsZ_C"/>
</dbReference>